<evidence type="ECO:0000256" key="3">
    <source>
        <dbReference type="ARBA" id="ARBA00022989"/>
    </source>
</evidence>
<evidence type="ECO:0000313" key="11">
    <source>
        <dbReference type="Proteomes" id="UP000435423"/>
    </source>
</evidence>
<evidence type="ECO:0000259" key="7">
    <source>
        <dbReference type="Pfam" id="PF06305"/>
    </source>
</evidence>
<protein>
    <submittedName>
        <fullName evidence="9">DUF1049 domain-containing protein</fullName>
    </submittedName>
</protein>
<evidence type="ECO:0000256" key="6">
    <source>
        <dbReference type="SAM" id="Phobius"/>
    </source>
</evidence>
<dbReference type="PANTHER" id="PTHR41335">
    <property type="entry name" value="MEMBRANE PROTEIN-RELATED"/>
    <property type="match status" value="1"/>
</dbReference>
<dbReference type="Proteomes" id="UP000435423">
    <property type="component" value="Unassembled WGS sequence"/>
</dbReference>
<sequence length="97" mass="10629">MKTKLHYIIVLLLILLIAGLSLANMATVKVSYLFGSFQLPLIILILISVLLGAIIASLLGMGKHFSIKGELKQAKKELEAQKQALKEQAKQEGQTIE</sequence>
<name>A0A6I4RGV7_9STRE</name>
<feature type="coiled-coil region" evidence="5">
    <location>
        <begin position="68"/>
        <end position="95"/>
    </location>
</feature>
<keyword evidence="10" id="KW-1185">Reference proteome</keyword>
<dbReference type="PANTHER" id="PTHR41335:SF1">
    <property type="entry name" value="MEMBRANE PROTEIN"/>
    <property type="match status" value="1"/>
</dbReference>
<accession>A0A6I4RGV7</accession>
<feature type="domain" description="Lipopolysaccharide assembly protein A" evidence="7">
    <location>
        <begin position="24"/>
        <end position="85"/>
    </location>
</feature>
<evidence type="ECO:0000256" key="1">
    <source>
        <dbReference type="ARBA" id="ARBA00022475"/>
    </source>
</evidence>
<dbReference type="EMBL" id="WLCG01000014">
    <property type="protein sequence ID" value="MTB65162.1"/>
    <property type="molecule type" value="Genomic_DNA"/>
</dbReference>
<keyword evidence="2 6" id="KW-0812">Transmembrane</keyword>
<evidence type="ECO:0000256" key="4">
    <source>
        <dbReference type="ARBA" id="ARBA00023136"/>
    </source>
</evidence>
<keyword evidence="1" id="KW-1003">Cell membrane</keyword>
<dbReference type="RefSeq" id="WP_154609028.1">
    <property type="nucleotide sequence ID" value="NZ_CP072115.1"/>
</dbReference>
<proteinExistence type="predicted"/>
<keyword evidence="4 6" id="KW-0472">Membrane</keyword>
<evidence type="ECO:0000313" key="9">
    <source>
        <dbReference type="EMBL" id="MWV57150.1"/>
    </source>
</evidence>
<dbReference type="GO" id="GO:0005886">
    <property type="term" value="C:plasma membrane"/>
    <property type="evidence" value="ECO:0007669"/>
    <property type="project" value="InterPro"/>
</dbReference>
<organism evidence="9 11">
    <name type="scientific">Streptococcus zhangguiae</name>
    <dbReference type="NCBI Taxonomy" id="2664091"/>
    <lineage>
        <taxon>Bacteria</taxon>
        <taxon>Bacillati</taxon>
        <taxon>Bacillota</taxon>
        <taxon>Bacilli</taxon>
        <taxon>Lactobacillales</taxon>
        <taxon>Streptococcaceae</taxon>
        <taxon>Streptococcus</taxon>
    </lineage>
</organism>
<dbReference type="Pfam" id="PF06305">
    <property type="entry name" value="LapA_dom"/>
    <property type="match status" value="1"/>
</dbReference>
<keyword evidence="3 6" id="KW-1133">Transmembrane helix</keyword>
<reference evidence="8 10" key="2">
    <citation type="submission" date="2019-11" db="EMBL/GenBank/DDBJ databases">
        <title>Streptococcis sp. isolated from the respiratory tract of Marmot.</title>
        <authorList>
            <person name="Zhang G."/>
        </authorList>
    </citation>
    <scope>NUCLEOTIDE SEQUENCE [LARGE SCALE GENOMIC DNA]</scope>
    <source>
        <strain evidence="8">Zg-86</strain>
        <strain evidence="10">zg-86</strain>
    </source>
</reference>
<dbReference type="InterPro" id="IPR010445">
    <property type="entry name" value="LapA_dom"/>
</dbReference>
<evidence type="ECO:0000256" key="2">
    <source>
        <dbReference type="ARBA" id="ARBA00022692"/>
    </source>
</evidence>
<dbReference type="EMBL" id="WUBJ01000013">
    <property type="protein sequence ID" value="MWV57150.1"/>
    <property type="molecule type" value="Genomic_DNA"/>
</dbReference>
<evidence type="ECO:0000313" key="10">
    <source>
        <dbReference type="Proteomes" id="UP000435060"/>
    </source>
</evidence>
<gene>
    <name evidence="8" type="ORF">GGG87_09160</name>
    <name evidence="9" type="ORF">GGH11_09200</name>
</gene>
<evidence type="ECO:0000256" key="5">
    <source>
        <dbReference type="SAM" id="Coils"/>
    </source>
</evidence>
<dbReference type="AlphaFoldDB" id="A0A6I4RGV7"/>
<comment type="caution">
    <text evidence="9">The sequence shown here is derived from an EMBL/GenBank/DDBJ whole genome shotgun (WGS) entry which is preliminary data.</text>
</comment>
<dbReference type="Proteomes" id="UP000435060">
    <property type="component" value="Unassembled WGS sequence"/>
</dbReference>
<evidence type="ECO:0000313" key="8">
    <source>
        <dbReference type="EMBL" id="MTB65162.1"/>
    </source>
</evidence>
<reference evidence="9 11" key="1">
    <citation type="submission" date="2019-10" db="EMBL/GenBank/DDBJ databases">
        <title>Streptococcis sp, isolated from the respiratory tract of Marmot.</title>
        <authorList>
            <person name="Zhang G."/>
        </authorList>
    </citation>
    <scope>NUCLEOTIDE SEQUENCE [LARGE SCALE GENOMIC DNA]</scope>
    <source>
        <strain evidence="9">Zg-70</strain>
        <strain evidence="11">zg-70</strain>
    </source>
</reference>
<feature type="transmembrane region" description="Helical" evidence="6">
    <location>
        <begin position="41"/>
        <end position="62"/>
    </location>
</feature>
<keyword evidence="5" id="KW-0175">Coiled coil</keyword>